<dbReference type="GO" id="GO:0005737">
    <property type="term" value="C:cytoplasm"/>
    <property type="evidence" value="ECO:0007669"/>
    <property type="project" value="InterPro"/>
</dbReference>
<keyword evidence="4" id="KW-0456">Lyase</keyword>
<dbReference type="SMART" id="SM01133">
    <property type="entry name" value="DeoC"/>
    <property type="match status" value="1"/>
</dbReference>
<organism evidence="4 5">
    <name type="scientific">Candidatus Avichristensenella intestinipullorum</name>
    <dbReference type="NCBI Taxonomy" id="2840693"/>
    <lineage>
        <taxon>Bacteria</taxon>
        <taxon>Bacillati</taxon>
        <taxon>Bacillota</taxon>
        <taxon>Clostridia</taxon>
        <taxon>Candidatus Avichristensenella</taxon>
    </lineage>
</organism>
<sequence>MPMETRRNLAEYIDAAVLAPALSREEAGAQIRTAIDCGCKTVCVMPWLLELAAQMCQGHATRPSVVLGFPHGSQETAVKVFEARQLMRFHPAEVDMVNNIGLLRGGQWDLYEEEIRAVGEVVHAGGARLKVILETSQLTRDEIMDATRACIRAGADFVKTSTGFTGGGATEEAAMAMLEAADRRIEVKASGGIRDADRAAMFLAMGCTRLGVGVGSVPQIVAGGGVGGDGY</sequence>
<dbReference type="PIRSF" id="PIRSF001357">
    <property type="entry name" value="DeoC"/>
    <property type="match status" value="1"/>
</dbReference>
<dbReference type="GO" id="GO:0009264">
    <property type="term" value="P:deoxyribonucleotide catabolic process"/>
    <property type="evidence" value="ECO:0007669"/>
    <property type="project" value="UniProtKB-UniRule"/>
</dbReference>
<dbReference type="GO" id="GO:0016052">
    <property type="term" value="P:carbohydrate catabolic process"/>
    <property type="evidence" value="ECO:0007669"/>
    <property type="project" value="TreeGrafter"/>
</dbReference>
<dbReference type="PANTHER" id="PTHR10889:SF1">
    <property type="entry name" value="DEOXYRIBOSE-PHOSPHATE ALDOLASE"/>
    <property type="match status" value="1"/>
</dbReference>
<evidence type="ECO:0000256" key="3">
    <source>
        <dbReference type="NCBIfam" id="TIGR00126"/>
    </source>
</evidence>
<accession>A0A9D1CIX1</accession>
<dbReference type="Pfam" id="PF01791">
    <property type="entry name" value="DeoC"/>
    <property type="match status" value="1"/>
</dbReference>
<dbReference type="Proteomes" id="UP000886819">
    <property type="component" value="Unassembled WGS sequence"/>
</dbReference>
<keyword evidence="1" id="KW-0963">Cytoplasm</keyword>
<evidence type="ECO:0000313" key="5">
    <source>
        <dbReference type="Proteomes" id="UP000886819"/>
    </source>
</evidence>
<reference evidence="4" key="1">
    <citation type="submission" date="2020-10" db="EMBL/GenBank/DDBJ databases">
        <authorList>
            <person name="Gilroy R."/>
        </authorList>
    </citation>
    <scope>NUCLEOTIDE SEQUENCE</scope>
    <source>
        <strain evidence="4">ChiHile30-977</strain>
    </source>
</reference>
<dbReference type="PANTHER" id="PTHR10889">
    <property type="entry name" value="DEOXYRIBOSE-PHOSPHATE ALDOLASE"/>
    <property type="match status" value="1"/>
</dbReference>
<evidence type="ECO:0000313" key="4">
    <source>
        <dbReference type="EMBL" id="HIQ63127.1"/>
    </source>
</evidence>
<name>A0A9D1CIX1_9FIRM</name>
<protein>
    <recommendedName>
        <fullName evidence="3">Deoxyribose-phosphate aldolase</fullName>
        <ecNumber evidence="3">4.1.2.4</ecNumber>
    </recommendedName>
</protein>
<keyword evidence="2" id="KW-0704">Schiff base</keyword>
<dbReference type="InterPro" id="IPR013785">
    <property type="entry name" value="Aldolase_TIM"/>
</dbReference>
<dbReference type="Gene3D" id="3.20.20.70">
    <property type="entry name" value="Aldolase class I"/>
    <property type="match status" value="1"/>
</dbReference>
<dbReference type="NCBIfam" id="TIGR00126">
    <property type="entry name" value="deoC"/>
    <property type="match status" value="1"/>
</dbReference>
<reference evidence="4" key="2">
    <citation type="journal article" date="2021" name="PeerJ">
        <title>Extensive microbial diversity within the chicken gut microbiome revealed by metagenomics and culture.</title>
        <authorList>
            <person name="Gilroy R."/>
            <person name="Ravi A."/>
            <person name="Getino M."/>
            <person name="Pursley I."/>
            <person name="Horton D.L."/>
            <person name="Alikhan N.F."/>
            <person name="Baker D."/>
            <person name="Gharbi K."/>
            <person name="Hall N."/>
            <person name="Watson M."/>
            <person name="Adriaenssens E.M."/>
            <person name="Foster-Nyarko E."/>
            <person name="Jarju S."/>
            <person name="Secka A."/>
            <person name="Antonio M."/>
            <person name="Oren A."/>
            <person name="Chaudhuri R.R."/>
            <person name="La Ragione R."/>
            <person name="Hildebrand F."/>
            <person name="Pallen M.J."/>
        </authorList>
    </citation>
    <scope>NUCLEOTIDE SEQUENCE</scope>
    <source>
        <strain evidence="4">ChiHile30-977</strain>
    </source>
</reference>
<dbReference type="InterPro" id="IPR002915">
    <property type="entry name" value="DeoC/FbaB/LacD_aldolase"/>
</dbReference>
<comment type="caution">
    <text evidence="4">The sequence shown here is derived from an EMBL/GenBank/DDBJ whole genome shotgun (WGS) entry which is preliminary data.</text>
</comment>
<evidence type="ECO:0000256" key="1">
    <source>
        <dbReference type="ARBA" id="ARBA00022490"/>
    </source>
</evidence>
<dbReference type="SUPFAM" id="SSF51569">
    <property type="entry name" value="Aldolase"/>
    <property type="match status" value="1"/>
</dbReference>
<dbReference type="EMBL" id="DVFI01000092">
    <property type="protein sequence ID" value="HIQ63127.1"/>
    <property type="molecule type" value="Genomic_DNA"/>
</dbReference>
<dbReference type="AlphaFoldDB" id="A0A9D1CIX1"/>
<gene>
    <name evidence="4" type="primary">deoC</name>
    <name evidence="4" type="ORF">IAA66_06015</name>
</gene>
<dbReference type="InterPro" id="IPR011343">
    <property type="entry name" value="DeoC"/>
</dbReference>
<dbReference type="GO" id="GO:0004139">
    <property type="term" value="F:deoxyribose-phosphate aldolase activity"/>
    <property type="evidence" value="ECO:0007669"/>
    <property type="project" value="UniProtKB-UniRule"/>
</dbReference>
<dbReference type="EC" id="4.1.2.4" evidence="3"/>
<evidence type="ECO:0000256" key="2">
    <source>
        <dbReference type="ARBA" id="ARBA00023270"/>
    </source>
</evidence>
<dbReference type="CDD" id="cd00959">
    <property type="entry name" value="DeoC"/>
    <property type="match status" value="1"/>
</dbReference>
<proteinExistence type="predicted"/>